<dbReference type="KEGG" id="lbc:LACBIDRAFT_307643"/>
<gene>
    <name evidence="2" type="ORF">LACBIDRAFT_307643</name>
</gene>
<evidence type="ECO:0000256" key="1">
    <source>
        <dbReference type="SAM" id="MobiDB-lite"/>
    </source>
</evidence>
<dbReference type="HOGENOM" id="CLU_1199996_0_0_1"/>
<protein>
    <submittedName>
        <fullName evidence="2">Predicted protein</fullName>
    </submittedName>
</protein>
<name>B0DQM9_LACBS</name>
<sequence length="231" mass="26565">MELRVSHSHPAHALISSPPNDTAENTILRRTSSQFLIAPPGFQITNPLPHPLSLNAPRVYRAFKPQDRLNQVRLMNTSYRVIRVAQWLAKDCTNKRKTVPNATVSKFDDSSTSTSSEKYYLCGWNKNGIQRYHPTRPRIRRVRFDVFFSSNLIRSVHGRSTLTSQVSIHPTEFRNRPCVRLNNLVRTVPNLWILKSLTTAGGAWPWVRVSFYIFPQTKLVSQNNSPTKYVH</sequence>
<feature type="compositionally biased region" description="Basic residues" evidence="1">
    <location>
        <begin position="1"/>
        <end position="10"/>
    </location>
</feature>
<reference evidence="2 3" key="1">
    <citation type="journal article" date="2008" name="Nature">
        <title>The genome of Laccaria bicolor provides insights into mycorrhizal symbiosis.</title>
        <authorList>
            <person name="Martin F."/>
            <person name="Aerts A."/>
            <person name="Ahren D."/>
            <person name="Brun A."/>
            <person name="Danchin E.G.J."/>
            <person name="Duchaussoy F."/>
            <person name="Gibon J."/>
            <person name="Kohler A."/>
            <person name="Lindquist E."/>
            <person name="Pereda V."/>
            <person name="Salamov A."/>
            <person name="Shapiro H.J."/>
            <person name="Wuyts J."/>
            <person name="Blaudez D."/>
            <person name="Buee M."/>
            <person name="Brokstein P."/>
            <person name="Canbaeck B."/>
            <person name="Cohen D."/>
            <person name="Courty P.E."/>
            <person name="Coutinho P.M."/>
            <person name="Delaruelle C."/>
            <person name="Detter J.C."/>
            <person name="Deveau A."/>
            <person name="DiFazio S."/>
            <person name="Duplessis S."/>
            <person name="Fraissinet-Tachet L."/>
            <person name="Lucic E."/>
            <person name="Frey-Klett P."/>
            <person name="Fourrey C."/>
            <person name="Feussner I."/>
            <person name="Gay G."/>
            <person name="Grimwood J."/>
            <person name="Hoegger P.J."/>
            <person name="Jain P."/>
            <person name="Kilaru S."/>
            <person name="Labbe J."/>
            <person name="Lin Y.C."/>
            <person name="Legue V."/>
            <person name="Le Tacon F."/>
            <person name="Marmeisse R."/>
            <person name="Melayah D."/>
            <person name="Montanini B."/>
            <person name="Muratet M."/>
            <person name="Nehls U."/>
            <person name="Niculita-Hirzel H."/>
            <person name="Oudot-Le Secq M.P."/>
            <person name="Peter M."/>
            <person name="Quesneville H."/>
            <person name="Rajashekar B."/>
            <person name="Reich M."/>
            <person name="Rouhier N."/>
            <person name="Schmutz J."/>
            <person name="Yin T."/>
            <person name="Chalot M."/>
            <person name="Henrissat B."/>
            <person name="Kuees U."/>
            <person name="Lucas S."/>
            <person name="Van de Peer Y."/>
            <person name="Podila G.K."/>
            <person name="Polle A."/>
            <person name="Pukkila P.J."/>
            <person name="Richardson P.M."/>
            <person name="Rouze P."/>
            <person name="Sanders I.R."/>
            <person name="Stajich J.E."/>
            <person name="Tunlid A."/>
            <person name="Tuskan G."/>
            <person name="Grigoriev I.V."/>
        </authorList>
    </citation>
    <scope>NUCLEOTIDE SEQUENCE [LARGE SCALE GENOMIC DNA]</scope>
    <source>
        <strain evidence="3">S238N-H82 / ATCC MYA-4686</strain>
    </source>
</reference>
<accession>B0DQM9</accession>
<evidence type="ECO:0000313" key="2">
    <source>
        <dbReference type="EMBL" id="EDR03145.1"/>
    </source>
</evidence>
<dbReference type="EMBL" id="DS547126">
    <property type="protein sequence ID" value="EDR03145.1"/>
    <property type="molecule type" value="Genomic_DNA"/>
</dbReference>
<dbReference type="AlphaFoldDB" id="B0DQM9"/>
<keyword evidence="3" id="KW-1185">Reference proteome</keyword>
<organism evidence="3">
    <name type="scientific">Laccaria bicolor (strain S238N-H82 / ATCC MYA-4686)</name>
    <name type="common">Bicoloured deceiver</name>
    <name type="synonym">Laccaria laccata var. bicolor</name>
    <dbReference type="NCBI Taxonomy" id="486041"/>
    <lineage>
        <taxon>Eukaryota</taxon>
        <taxon>Fungi</taxon>
        <taxon>Dikarya</taxon>
        <taxon>Basidiomycota</taxon>
        <taxon>Agaricomycotina</taxon>
        <taxon>Agaricomycetes</taxon>
        <taxon>Agaricomycetidae</taxon>
        <taxon>Agaricales</taxon>
        <taxon>Agaricineae</taxon>
        <taxon>Hydnangiaceae</taxon>
        <taxon>Laccaria</taxon>
    </lineage>
</organism>
<dbReference type="InParanoid" id="B0DQM9"/>
<dbReference type="GeneID" id="6081918"/>
<feature type="region of interest" description="Disordered" evidence="1">
    <location>
        <begin position="1"/>
        <end position="23"/>
    </location>
</feature>
<dbReference type="RefSeq" id="XP_001886286.1">
    <property type="nucleotide sequence ID" value="XM_001886251.1"/>
</dbReference>
<proteinExistence type="predicted"/>
<dbReference type="Proteomes" id="UP000001194">
    <property type="component" value="Unassembled WGS sequence"/>
</dbReference>
<evidence type="ECO:0000313" key="3">
    <source>
        <dbReference type="Proteomes" id="UP000001194"/>
    </source>
</evidence>